<feature type="compositionally biased region" description="Basic and acidic residues" evidence="10">
    <location>
        <begin position="548"/>
        <end position="560"/>
    </location>
</feature>
<dbReference type="SUPFAM" id="SSF56112">
    <property type="entry name" value="Protein kinase-like (PK-like)"/>
    <property type="match status" value="1"/>
</dbReference>
<evidence type="ECO:0008006" key="16">
    <source>
        <dbReference type="Google" id="ProtNLM"/>
    </source>
</evidence>
<organism evidence="14 15">
    <name type="scientific">Orchesella dallaii</name>
    <dbReference type="NCBI Taxonomy" id="48710"/>
    <lineage>
        <taxon>Eukaryota</taxon>
        <taxon>Metazoa</taxon>
        <taxon>Ecdysozoa</taxon>
        <taxon>Arthropoda</taxon>
        <taxon>Hexapoda</taxon>
        <taxon>Collembola</taxon>
        <taxon>Entomobryomorpha</taxon>
        <taxon>Entomobryoidea</taxon>
        <taxon>Orchesellidae</taxon>
        <taxon>Orchesellinae</taxon>
        <taxon>Orchesella</taxon>
    </lineage>
</organism>
<feature type="region of interest" description="Disordered" evidence="10">
    <location>
        <begin position="958"/>
        <end position="977"/>
    </location>
</feature>
<evidence type="ECO:0000256" key="5">
    <source>
        <dbReference type="ARBA" id="ARBA00022741"/>
    </source>
</evidence>
<dbReference type="SMART" id="SM00220">
    <property type="entry name" value="S_TKc"/>
    <property type="match status" value="1"/>
</dbReference>
<dbReference type="PANTHER" id="PTHR24342">
    <property type="entry name" value="SERINE/THREONINE-PROTEIN KINASE 17"/>
    <property type="match status" value="1"/>
</dbReference>
<feature type="compositionally biased region" description="Low complexity" evidence="10">
    <location>
        <begin position="1636"/>
        <end position="1665"/>
    </location>
</feature>
<keyword evidence="15" id="KW-1185">Reference proteome</keyword>
<dbReference type="InterPro" id="IPR036179">
    <property type="entry name" value="Ig-like_dom_sf"/>
</dbReference>
<dbReference type="InterPro" id="IPR007110">
    <property type="entry name" value="Ig-like_dom"/>
</dbReference>
<feature type="region of interest" description="Disordered" evidence="10">
    <location>
        <begin position="997"/>
        <end position="1018"/>
    </location>
</feature>
<gene>
    <name evidence="14" type="ORF">ODALV1_LOCUS8725</name>
</gene>
<keyword evidence="8" id="KW-0393">Immunoglobulin domain</keyword>
<evidence type="ECO:0000259" key="13">
    <source>
        <dbReference type="PROSITE" id="PS50853"/>
    </source>
</evidence>
<dbReference type="Pfam" id="PF07679">
    <property type="entry name" value="I-set"/>
    <property type="match status" value="2"/>
</dbReference>
<dbReference type="Pfam" id="PF00069">
    <property type="entry name" value="Pkinase"/>
    <property type="match status" value="1"/>
</dbReference>
<evidence type="ECO:0000313" key="15">
    <source>
        <dbReference type="Proteomes" id="UP001642540"/>
    </source>
</evidence>
<dbReference type="CDD" id="cd00063">
    <property type="entry name" value="FN3"/>
    <property type="match status" value="1"/>
</dbReference>
<feature type="compositionally biased region" description="Polar residues" evidence="10">
    <location>
        <begin position="1682"/>
        <end position="1700"/>
    </location>
</feature>
<feature type="region of interest" description="Disordered" evidence="10">
    <location>
        <begin position="1"/>
        <end position="156"/>
    </location>
</feature>
<accession>A0ABP1QCY7</accession>
<keyword evidence="4" id="KW-0677">Repeat</keyword>
<dbReference type="InterPro" id="IPR000719">
    <property type="entry name" value="Prot_kinase_dom"/>
</dbReference>
<keyword evidence="5 9" id="KW-0547">Nucleotide-binding</keyword>
<evidence type="ECO:0000256" key="3">
    <source>
        <dbReference type="ARBA" id="ARBA00022679"/>
    </source>
</evidence>
<dbReference type="InterPro" id="IPR013098">
    <property type="entry name" value="Ig_I-set"/>
</dbReference>
<dbReference type="SMART" id="SM00060">
    <property type="entry name" value="FN3"/>
    <property type="match status" value="1"/>
</dbReference>
<dbReference type="InterPro" id="IPR003599">
    <property type="entry name" value="Ig_sub"/>
</dbReference>
<dbReference type="PANTHER" id="PTHR24342:SF20">
    <property type="entry name" value="MYOSIN LIGHT CHAIN KINASE, SMOOTH MUSCLE"/>
    <property type="match status" value="1"/>
</dbReference>
<evidence type="ECO:0000256" key="7">
    <source>
        <dbReference type="ARBA" id="ARBA00022840"/>
    </source>
</evidence>
<keyword evidence="2" id="KW-0723">Serine/threonine-protein kinase</keyword>
<sequence>MKVSDTTTAIVKKKERGSGMQSSAKKDSGFDGARDGSSKGKGGNDLKTAVPTAKRATAADSKPKPDVNEASKRKANSTTNIKKPWIPVTRRSSKPKPPPAILEMELSFVDPDKICKKYPKSPSPDSSDTDKNKNVTITTKPLTTRTSSPSPDRRTKVILKRQFALDKATSNSKESISDESLNSINSVTQLLKIERSAFVLNSKSNKNDDDEEEEEIITGVKLLAARLQARNANLNTSQKGKSRNENNHRNSNNNYKPNIEDGLSSKLRPFQLAKQNESNKSIAGNASSTVTVSKPHEAKFIPVPTSTLTLESVSTVVDAVATLFPSMERKIVNTKESSSNIVSRAAAASVVSTAVEEASVLSSISLSDRKNKGTTVTVKSKKASTIPIKSSSSATPSLISKSERRIETSNKKREQGLLAVGIGQSGNKSQSPTTTNLPEVASSLAKQPNQIKDQQKESRVNQTQSHSRGGHNHKVGNRISGKQSPRKNVCVDVDGDVHEHDPSPLVQKQAQDKLEREQPSASSVGSGDRKRSNSNSNKGRAASNSNGKKLEGKALSKSDADAQVNKRKKKETEESSSSLSSSSSTSSLPTWRSKQRIIPSIIMSEYVEGDEDGKKATVVANSQSLFIPLQFIEPLESTCDILEGSCLELKVRIRGAETVVWVKEDKIIPNAPPDFTYFEKKNDGIYGLRIADVFLEDGGLYICEAYGAGGREITCWCEVDVIEISTNDDDISWEDLDMSDEISVPHPLVVPVIVTSQADQETEVGPPIESAFSKEPSPIRTVEVKQVESTQLSHKKTSMSSEEAEISHANVNIGASDGDSDQVLNDTFNRSSNKGSQSLQIVCIDTEETENASTATLTVRAHSPSEVVTKRAEEPAELATEFASATPIKETQFTYPDEIQSEIVAATTVAIVIPAEIDQVLVSVAGDDTSAGGSQQVDCLMMMGDSKRKLVSQLSSASDESISLKEPRSGDEGALSSAEEMSASISVDIKSSVTNDDDAVASESPACSPFSEQNGRSSSVDSAIGFLGRPLFCDGKFPPRILMGPANIIALYGEIVHLRVKVQNYGIPKTTVNWFKFLNGTYKKIELASGDQALPQPDAHVAVTKCGGSLSTLTLAQINYDDCGRYRVKVQNSLGMDSHDCVLTVEGPPEAPTTPPKVKYDEKGKTILIQWSSCPYDGGSKITGYYVEVLIIQGSRTAINKDDLENWQLLTPQSYSWLCYTLTNPKRGSVYRFRVFGENSYGKGKPTEPSIPLLVPVLMEGRRAGSSDALLWSLKPINQEEPSIRNDSTTEIVHEHENEAALLQESVSASSQEEEPIEYKNVVCKRESIYNIYDKFDELGKGRFGIVFEVVNKETKKSFAGKFVKCIKAKDKERVQLEVKIMNDLEYHPKLICLIDAFEMPREIVIVTQRINGGELFERVVADDFTLTEGDCITFLRQICDAVKYIHDKNIMHLDLKPENILCTSKNSNQIKIIDFGLAQYYDPKEPTRVLFGTAEFVSPEIINYEPIALSTDNWSVGVITYILLSGLSPFMGDNDNETFSNITRAEFDFDDEAFDKISEDAKDFISNLIVKRPEKRMTAEECLDHQWLRQESGIQKKAVVLPTDKLKRFLVRRKWQKTGNAIRALGRITTLYTSRRSSSASSTTTTPTGSFSMSISSPSHITPSRNESLITQESGDYDNVFVSQTSSPDNSSVPLNNNDIKQPRHFQLATMKETPLINNSKPKYTDPCRSDSGVCDVGSFSSSLNSDM</sequence>
<feature type="region of interest" description="Disordered" evidence="10">
    <location>
        <begin position="1636"/>
        <end position="1666"/>
    </location>
</feature>
<dbReference type="Proteomes" id="UP001642540">
    <property type="component" value="Unassembled WGS sequence"/>
</dbReference>
<proteinExistence type="inferred from homology"/>
<feature type="compositionally biased region" description="Basic and acidic residues" evidence="10">
    <location>
        <begin position="61"/>
        <end position="72"/>
    </location>
</feature>
<feature type="region of interest" description="Disordered" evidence="10">
    <location>
        <begin position="370"/>
        <end position="413"/>
    </location>
</feature>
<evidence type="ECO:0000256" key="1">
    <source>
        <dbReference type="ARBA" id="ARBA00006692"/>
    </source>
</evidence>
<evidence type="ECO:0000256" key="6">
    <source>
        <dbReference type="ARBA" id="ARBA00022777"/>
    </source>
</evidence>
<feature type="domain" description="Fibronectin type-III" evidence="13">
    <location>
        <begin position="1152"/>
        <end position="1258"/>
    </location>
</feature>
<feature type="compositionally biased region" description="Polar residues" evidence="10">
    <location>
        <begin position="533"/>
        <end position="547"/>
    </location>
</feature>
<feature type="compositionally biased region" description="Polar residues" evidence="10">
    <location>
        <begin position="387"/>
        <end position="400"/>
    </location>
</feature>
<evidence type="ECO:0000256" key="10">
    <source>
        <dbReference type="SAM" id="MobiDB-lite"/>
    </source>
</evidence>
<dbReference type="PROSITE" id="PS50011">
    <property type="entry name" value="PROTEIN_KINASE_DOM"/>
    <property type="match status" value="1"/>
</dbReference>
<feature type="compositionally biased region" description="Basic and acidic residues" evidence="10">
    <location>
        <begin position="401"/>
        <end position="413"/>
    </location>
</feature>
<evidence type="ECO:0000256" key="2">
    <source>
        <dbReference type="ARBA" id="ARBA00022527"/>
    </source>
</evidence>
<keyword evidence="7 9" id="KW-0067">ATP-binding</keyword>
<evidence type="ECO:0000259" key="11">
    <source>
        <dbReference type="PROSITE" id="PS50011"/>
    </source>
</evidence>
<comment type="similarity">
    <text evidence="1">Belongs to the protein kinase superfamily. CAMK Ser/Thr protein kinase family.</text>
</comment>
<feature type="domain" description="Ig-like" evidence="12">
    <location>
        <begin position="599"/>
        <end position="714"/>
    </location>
</feature>
<feature type="compositionally biased region" description="Basic and acidic residues" evidence="10">
    <location>
        <begin position="962"/>
        <end position="971"/>
    </location>
</feature>
<dbReference type="CDD" id="cd14103">
    <property type="entry name" value="STKc_MLCK"/>
    <property type="match status" value="1"/>
</dbReference>
<dbReference type="InterPro" id="IPR011009">
    <property type="entry name" value="Kinase-like_dom_sf"/>
</dbReference>
<dbReference type="InterPro" id="IPR008271">
    <property type="entry name" value="Ser/Thr_kinase_AS"/>
</dbReference>
<evidence type="ECO:0000256" key="8">
    <source>
        <dbReference type="ARBA" id="ARBA00023319"/>
    </source>
</evidence>
<feature type="domain" description="Protein kinase" evidence="11">
    <location>
        <begin position="1333"/>
        <end position="1589"/>
    </location>
</feature>
<feature type="compositionally biased region" description="Polar residues" evidence="10">
    <location>
        <begin position="134"/>
        <end position="150"/>
    </location>
</feature>
<dbReference type="SUPFAM" id="SSF48726">
    <property type="entry name" value="Immunoglobulin"/>
    <property type="match status" value="2"/>
</dbReference>
<dbReference type="PROSITE" id="PS50853">
    <property type="entry name" value="FN3"/>
    <property type="match status" value="1"/>
</dbReference>
<keyword evidence="6" id="KW-0418">Kinase</keyword>
<evidence type="ECO:0000313" key="14">
    <source>
        <dbReference type="EMBL" id="CAL8094223.1"/>
    </source>
</evidence>
<dbReference type="InterPro" id="IPR017441">
    <property type="entry name" value="Protein_kinase_ATP_BS"/>
</dbReference>
<dbReference type="Gene3D" id="1.10.510.10">
    <property type="entry name" value="Transferase(Phosphotransferase) domain 1"/>
    <property type="match status" value="1"/>
</dbReference>
<dbReference type="PROSITE" id="PS00107">
    <property type="entry name" value="PROTEIN_KINASE_ATP"/>
    <property type="match status" value="1"/>
</dbReference>
<feature type="region of interest" description="Disordered" evidence="10">
    <location>
        <begin position="1680"/>
        <end position="1700"/>
    </location>
</feature>
<feature type="compositionally biased region" description="Low complexity" evidence="10">
    <location>
        <begin position="575"/>
        <end position="588"/>
    </location>
</feature>
<feature type="region of interest" description="Disordered" evidence="10">
    <location>
        <begin position="443"/>
        <end position="590"/>
    </location>
</feature>
<feature type="binding site" evidence="9">
    <location>
        <position position="1362"/>
    </location>
    <ligand>
        <name>ATP</name>
        <dbReference type="ChEBI" id="CHEBI:30616"/>
    </ligand>
</feature>
<evidence type="ECO:0000256" key="9">
    <source>
        <dbReference type="PROSITE-ProRule" id="PRU10141"/>
    </source>
</evidence>
<reference evidence="14 15" key="1">
    <citation type="submission" date="2024-08" db="EMBL/GenBank/DDBJ databases">
        <authorList>
            <person name="Cucini C."/>
            <person name="Frati F."/>
        </authorList>
    </citation>
    <scope>NUCLEOTIDE SEQUENCE [LARGE SCALE GENOMIC DNA]</scope>
</reference>
<dbReference type="PROSITE" id="PS50835">
    <property type="entry name" value="IG_LIKE"/>
    <property type="match status" value="2"/>
</dbReference>
<keyword evidence="3" id="KW-0808">Transferase</keyword>
<comment type="caution">
    <text evidence="14">The sequence shown here is derived from an EMBL/GenBank/DDBJ whole genome shotgun (WGS) entry which is preliminary data.</text>
</comment>
<dbReference type="Gene3D" id="2.60.40.10">
    <property type="entry name" value="Immunoglobulins"/>
    <property type="match status" value="3"/>
</dbReference>
<dbReference type="EMBL" id="CAXLJM020000026">
    <property type="protein sequence ID" value="CAL8094223.1"/>
    <property type="molecule type" value="Genomic_DNA"/>
</dbReference>
<evidence type="ECO:0000256" key="4">
    <source>
        <dbReference type="ARBA" id="ARBA00022737"/>
    </source>
</evidence>
<dbReference type="InterPro" id="IPR036116">
    <property type="entry name" value="FN3_sf"/>
</dbReference>
<evidence type="ECO:0000259" key="12">
    <source>
        <dbReference type="PROSITE" id="PS50835"/>
    </source>
</evidence>
<dbReference type="InterPro" id="IPR003961">
    <property type="entry name" value="FN3_dom"/>
</dbReference>
<dbReference type="PROSITE" id="PS00108">
    <property type="entry name" value="PROTEIN_KINASE_ST"/>
    <property type="match status" value="1"/>
</dbReference>
<dbReference type="SMART" id="SM00409">
    <property type="entry name" value="IG"/>
    <property type="match status" value="2"/>
</dbReference>
<feature type="domain" description="Ig-like" evidence="12">
    <location>
        <begin position="1039"/>
        <end position="1144"/>
    </location>
</feature>
<dbReference type="Pfam" id="PF00041">
    <property type="entry name" value="fn3"/>
    <property type="match status" value="1"/>
</dbReference>
<dbReference type="SUPFAM" id="SSF49265">
    <property type="entry name" value="Fibronectin type III"/>
    <property type="match status" value="1"/>
</dbReference>
<name>A0ABP1QCY7_9HEXA</name>
<protein>
    <recommendedName>
        <fullName evidence="16">Myosin light chain kinase, smooth muscle</fullName>
    </recommendedName>
</protein>
<feature type="region of interest" description="Disordered" evidence="10">
    <location>
        <begin position="232"/>
        <end position="262"/>
    </location>
</feature>
<dbReference type="Gene3D" id="3.30.200.20">
    <property type="entry name" value="Phosphorylase Kinase, domain 1"/>
    <property type="match status" value="1"/>
</dbReference>
<dbReference type="InterPro" id="IPR013783">
    <property type="entry name" value="Ig-like_fold"/>
</dbReference>
<feature type="compositionally biased region" description="Basic and acidic residues" evidence="10">
    <location>
        <begin position="24"/>
        <end position="44"/>
    </location>
</feature>